<name>A0A3B0YI97_9ZZZZ</name>
<dbReference type="Gene3D" id="2.60.120.10">
    <property type="entry name" value="Jelly Rolls"/>
    <property type="match status" value="1"/>
</dbReference>
<feature type="domain" description="Cupin type-2" evidence="1">
    <location>
        <begin position="22"/>
        <end position="90"/>
    </location>
</feature>
<dbReference type="InterPro" id="IPR014710">
    <property type="entry name" value="RmlC-like_jellyroll"/>
</dbReference>
<organism evidence="2">
    <name type="scientific">hydrothermal vent metagenome</name>
    <dbReference type="NCBI Taxonomy" id="652676"/>
    <lineage>
        <taxon>unclassified sequences</taxon>
        <taxon>metagenomes</taxon>
        <taxon>ecological metagenomes</taxon>
    </lineage>
</organism>
<sequence>MTLQQDKPLLLIDTADVRVAEFSLPPGQAGERHYHSNVSEYCYCLEGILSVTLEGCPRKTLSPGERQLIPAGVPHQVANTGEVSCRYLVVQGVGVFDFIRCADTTVSD</sequence>
<evidence type="ECO:0000259" key="1">
    <source>
        <dbReference type="Pfam" id="PF07883"/>
    </source>
</evidence>
<dbReference type="InterPro" id="IPR013096">
    <property type="entry name" value="Cupin_2"/>
</dbReference>
<dbReference type="SUPFAM" id="SSF51182">
    <property type="entry name" value="RmlC-like cupins"/>
    <property type="match status" value="1"/>
</dbReference>
<gene>
    <name evidence="2" type="ORF">MNBD_GAMMA13-1512</name>
</gene>
<dbReference type="PANTHER" id="PTHR36114">
    <property type="entry name" value="16.7 KDA PROTEIN IN WHIE LOCUS"/>
    <property type="match status" value="1"/>
</dbReference>
<proteinExistence type="predicted"/>
<keyword evidence="2" id="KW-0418">Kinase</keyword>
<dbReference type="GO" id="GO:0004715">
    <property type="term" value="F:non-membrane spanning protein tyrosine kinase activity"/>
    <property type="evidence" value="ECO:0007669"/>
    <property type="project" value="UniProtKB-EC"/>
</dbReference>
<dbReference type="PANTHER" id="PTHR36114:SF1">
    <property type="entry name" value="16.7 KDA PROTEIN IN WHIE LOCUS"/>
    <property type="match status" value="1"/>
</dbReference>
<dbReference type="InterPro" id="IPR011051">
    <property type="entry name" value="RmlC_Cupin_sf"/>
</dbReference>
<dbReference type="EMBL" id="UOFK01000064">
    <property type="protein sequence ID" value="VAW75022.1"/>
    <property type="molecule type" value="Genomic_DNA"/>
</dbReference>
<dbReference type="AlphaFoldDB" id="A0A3B0YI97"/>
<dbReference type="EC" id="2.7.10.2" evidence="2"/>
<accession>A0A3B0YI97</accession>
<dbReference type="CDD" id="cd02208">
    <property type="entry name" value="cupin_RmlC-like"/>
    <property type="match status" value="1"/>
</dbReference>
<keyword evidence="2" id="KW-0808">Transferase</keyword>
<dbReference type="Pfam" id="PF07883">
    <property type="entry name" value="Cupin_2"/>
    <property type="match status" value="1"/>
</dbReference>
<dbReference type="InterPro" id="IPR052044">
    <property type="entry name" value="PKS_Associated_Protein"/>
</dbReference>
<evidence type="ECO:0000313" key="2">
    <source>
        <dbReference type="EMBL" id="VAW75022.1"/>
    </source>
</evidence>
<reference evidence="2" key="1">
    <citation type="submission" date="2018-06" db="EMBL/GenBank/DDBJ databases">
        <authorList>
            <person name="Zhirakovskaya E."/>
        </authorList>
    </citation>
    <scope>NUCLEOTIDE SEQUENCE</scope>
</reference>
<protein>
    <submittedName>
        <fullName evidence="2">Tyrosine-protein kinase Wzc</fullName>
        <ecNumber evidence="2">2.7.10.2</ecNumber>
    </submittedName>
</protein>